<accession>A0A562BIS5</accession>
<dbReference type="Proteomes" id="UP000318141">
    <property type="component" value="Unassembled WGS sequence"/>
</dbReference>
<dbReference type="OrthoDB" id="9806868at2"/>
<gene>
    <name evidence="2" type="ORF">L602_002700000250</name>
</gene>
<proteinExistence type="predicted"/>
<dbReference type="CDD" id="cd08355">
    <property type="entry name" value="TioX_like"/>
    <property type="match status" value="1"/>
</dbReference>
<dbReference type="InterPro" id="IPR037523">
    <property type="entry name" value="VOC_core"/>
</dbReference>
<evidence type="ECO:0000313" key="3">
    <source>
        <dbReference type="Proteomes" id="UP000318141"/>
    </source>
</evidence>
<dbReference type="AlphaFoldDB" id="A0A562BIS5"/>
<evidence type="ECO:0000259" key="1">
    <source>
        <dbReference type="PROSITE" id="PS51819"/>
    </source>
</evidence>
<name>A0A562BIS5_9BURK</name>
<feature type="domain" description="VOC" evidence="1">
    <location>
        <begin position="9"/>
        <end position="137"/>
    </location>
</feature>
<dbReference type="EMBL" id="VLJN01000020">
    <property type="protein sequence ID" value="TWG84933.1"/>
    <property type="molecule type" value="Genomic_DNA"/>
</dbReference>
<reference evidence="2 3" key="1">
    <citation type="submission" date="2019-07" db="EMBL/GenBank/DDBJ databases">
        <title>Genome sequencing of lignin-degrading bacterial isolates.</title>
        <authorList>
            <person name="Gladden J."/>
        </authorList>
    </citation>
    <scope>NUCLEOTIDE SEQUENCE [LARGE SCALE GENOMIC DNA]</scope>
    <source>
        <strain evidence="2 3">J11</strain>
    </source>
</reference>
<dbReference type="PANTHER" id="PTHR34109:SF1">
    <property type="entry name" value="VOC DOMAIN-CONTAINING PROTEIN"/>
    <property type="match status" value="1"/>
</dbReference>
<organism evidence="2 3">
    <name type="scientific">Cupriavidus gilardii J11</name>
    <dbReference type="NCBI Taxonomy" id="936133"/>
    <lineage>
        <taxon>Bacteria</taxon>
        <taxon>Pseudomonadati</taxon>
        <taxon>Pseudomonadota</taxon>
        <taxon>Betaproteobacteria</taxon>
        <taxon>Burkholderiales</taxon>
        <taxon>Burkholderiaceae</taxon>
        <taxon>Cupriavidus</taxon>
    </lineage>
</organism>
<keyword evidence="3" id="KW-1185">Reference proteome</keyword>
<dbReference type="Gene3D" id="3.30.720.120">
    <property type="match status" value="1"/>
</dbReference>
<dbReference type="Pfam" id="PF00903">
    <property type="entry name" value="Glyoxalase"/>
    <property type="match status" value="1"/>
</dbReference>
<dbReference type="InterPro" id="IPR029068">
    <property type="entry name" value="Glyas_Bleomycin-R_OHBP_Dase"/>
</dbReference>
<evidence type="ECO:0000313" key="2">
    <source>
        <dbReference type="EMBL" id="TWG84933.1"/>
    </source>
</evidence>
<sequence>MADSSRNSGSTLIPCLRYRDAHAAITWLCNAFGFEAQMVVENDDGTVAHAQLRYRNGMIMLGSVMDSPYGRLMRQPDEVDGAQTQSIYVVVDDADAVYRKAKEGGATIVLELRDQDYGGRDFSCFDPEGHLWTIGTYDPW</sequence>
<dbReference type="Gene3D" id="3.30.720.110">
    <property type="match status" value="1"/>
</dbReference>
<dbReference type="PANTHER" id="PTHR34109">
    <property type="entry name" value="BNAUNNG04460D PROTEIN-RELATED"/>
    <property type="match status" value="1"/>
</dbReference>
<dbReference type="InterPro" id="IPR004360">
    <property type="entry name" value="Glyas_Fos-R_dOase_dom"/>
</dbReference>
<protein>
    <submittedName>
        <fullName evidence="2">Putative glyoxalase superfamily protein PhnB</fullName>
    </submittedName>
</protein>
<dbReference type="PROSITE" id="PS51819">
    <property type="entry name" value="VOC"/>
    <property type="match status" value="1"/>
</dbReference>
<dbReference type="SUPFAM" id="SSF54593">
    <property type="entry name" value="Glyoxalase/Bleomycin resistance protein/Dihydroxybiphenyl dioxygenase"/>
    <property type="match status" value="1"/>
</dbReference>
<comment type="caution">
    <text evidence="2">The sequence shown here is derived from an EMBL/GenBank/DDBJ whole genome shotgun (WGS) entry which is preliminary data.</text>
</comment>